<gene>
    <name evidence="3" type="ORF">D3P08_21775</name>
</gene>
<evidence type="ECO:0000313" key="4">
    <source>
        <dbReference type="Proteomes" id="UP000266482"/>
    </source>
</evidence>
<dbReference type="EMBL" id="QXQA01000017">
    <property type="protein sequence ID" value="RIX49903.1"/>
    <property type="molecule type" value="Genomic_DNA"/>
</dbReference>
<dbReference type="Proteomes" id="UP000266482">
    <property type="component" value="Unassembled WGS sequence"/>
</dbReference>
<dbReference type="Pfam" id="PF01832">
    <property type="entry name" value="Glucosaminidase"/>
    <property type="match status" value="1"/>
</dbReference>
<evidence type="ECO:0000259" key="2">
    <source>
        <dbReference type="SMART" id="SM00047"/>
    </source>
</evidence>
<dbReference type="GO" id="GO:0004040">
    <property type="term" value="F:amidase activity"/>
    <property type="evidence" value="ECO:0007669"/>
    <property type="project" value="InterPro"/>
</dbReference>
<evidence type="ECO:0000313" key="3">
    <source>
        <dbReference type="EMBL" id="RIX49903.1"/>
    </source>
</evidence>
<dbReference type="Gene3D" id="1.10.530.10">
    <property type="match status" value="1"/>
</dbReference>
<feature type="domain" description="Mannosyl-glycoprotein endo-beta-N-acetylglucosamidase-like" evidence="2">
    <location>
        <begin position="3"/>
        <end position="154"/>
    </location>
</feature>
<keyword evidence="4" id="KW-1185">Reference proteome</keyword>
<dbReference type="PRINTS" id="PR01002">
    <property type="entry name" value="FLGFLGJ"/>
</dbReference>
<accession>A0A3A1UUG3</accession>
<dbReference type="PANTHER" id="PTHR33308:SF9">
    <property type="entry name" value="PEPTIDOGLYCAN HYDROLASE FLGJ"/>
    <property type="match status" value="1"/>
</dbReference>
<dbReference type="Gene3D" id="4.10.80.30">
    <property type="entry name" value="DNA polymerase, domain 6"/>
    <property type="match status" value="1"/>
</dbReference>
<dbReference type="InterPro" id="IPR002901">
    <property type="entry name" value="MGlyc_endo_b_GlcNAc-like_dom"/>
</dbReference>
<sequence length="256" mass="27904">MAQLSREQFIAAIAPAVILVRQEGSPLFPSVRIAQSILETGGVIHAWNNLGGIKVGTGPANDYWQGEAVVRGTWEYVDNRSVEARAAFRAYKSIYHFYKDQDIFLSAARYAGVRQAGTPERQAQALQTSGYATDPEYANKLIALIRQYNLKRFDDQGKPQPLPSKLKGASLVPVIQQGQVLAPGYLRDGVTWIPARRIGEALGATIGWTGSKVTVNGKELETVLSESTGYVKVRDLAEVLGIGVTWDNEAKAVMLG</sequence>
<dbReference type="RefSeq" id="WP_119602234.1">
    <property type="nucleotide sequence ID" value="NZ_QXQA01000017.1"/>
</dbReference>
<proteinExistence type="predicted"/>
<protein>
    <submittedName>
        <fullName evidence="3">Muramidase (Flagellum-specific)</fullName>
    </submittedName>
</protein>
<dbReference type="SMART" id="SM00047">
    <property type="entry name" value="LYZ2"/>
    <property type="match status" value="1"/>
</dbReference>
<dbReference type="GO" id="GO:0071973">
    <property type="term" value="P:bacterial-type flagellum-dependent cell motility"/>
    <property type="evidence" value="ECO:0007669"/>
    <property type="project" value="TreeGrafter"/>
</dbReference>
<dbReference type="InterPro" id="IPR051056">
    <property type="entry name" value="Glycosyl_Hydrolase_73"/>
</dbReference>
<comment type="caution">
    <text evidence="3">The sequence shown here is derived from an EMBL/GenBank/DDBJ whole genome shotgun (WGS) entry which is preliminary data.</text>
</comment>
<organism evidence="3 4">
    <name type="scientific">Paenibacillus nanensis</name>
    <dbReference type="NCBI Taxonomy" id="393251"/>
    <lineage>
        <taxon>Bacteria</taxon>
        <taxon>Bacillati</taxon>
        <taxon>Bacillota</taxon>
        <taxon>Bacilli</taxon>
        <taxon>Bacillales</taxon>
        <taxon>Paenibacillaceae</taxon>
        <taxon>Paenibacillus</taxon>
    </lineage>
</organism>
<evidence type="ECO:0000256" key="1">
    <source>
        <dbReference type="ARBA" id="ARBA00022801"/>
    </source>
</evidence>
<keyword evidence="1" id="KW-0378">Hydrolase</keyword>
<reference evidence="3 4" key="1">
    <citation type="submission" date="2018-09" db="EMBL/GenBank/DDBJ databases">
        <title>Paenibacillus aracenensis nov. sp. isolated from a cave in southern Spain.</title>
        <authorList>
            <person name="Jurado V."/>
            <person name="Gutierrez-Patricio S."/>
            <person name="Gonzalez-Pimentel J.L."/>
            <person name="Miller A.Z."/>
            <person name="Laiz L."/>
            <person name="Saiz-Jimenez C."/>
        </authorList>
    </citation>
    <scope>NUCLEOTIDE SEQUENCE [LARGE SCALE GENOMIC DNA]</scope>
    <source>
        <strain evidence="3 4">DSM 22867</strain>
    </source>
</reference>
<name>A0A3A1UUG3_9BACL</name>
<dbReference type="PANTHER" id="PTHR33308">
    <property type="entry name" value="PEPTIDOGLYCAN HYDROLASE FLGJ"/>
    <property type="match status" value="1"/>
</dbReference>
<dbReference type="AlphaFoldDB" id="A0A3A1UUG3"/>
<dbReference type="OrthoDB" id="977752at2"/>